<name>A0A7W4UM63_9MICO</name>
<gene>
    <name evidence="2" type="ORF">FHX72_001119</name>
</gene>
<dbReference type="EMBL" id="JACHWJ010000001">
    <property type="protein sequence ID" value="MBB2957007.1"/>
    <property type="molecule type" value="Genomic_DNA"/>
</dbReference>
<comment type="caution">
    <text evidence="2">The sequence shown here is derived from an EMBL/GenBank/DDBJ whole genome shotgun (WGS) entry which is preliminary data.</text>
</comment>
<feature type="region of interest" description="Disordered" evidence="1">
    <location>
        <begin position="1"/>
        <end position="23"/>
    </location>
</feature>
<dbReference type="RefSeq" id="WP_183623514.1">
    <property type="nucleotide sequence ID" value="NZ_JACHWJ010000001.1"/>
</dbReference>
<reference evidence="2 3" key="1">
    <citation type="submission" date="2020-08" db="EMBL/GenBank/DDBJ databases">
        <title>Sequencing the genomes of 1000 actinobacteria strains.</title>
        <authorList>
            <person name="Klenk H.-P."/>
        </authorList>
    </citation>
    <scope>NUCLEOTIDE SEQUENCE [LARGE SCALE GENOMIC DNA]</scope>
    <source>
        <strain evidence="2 3">DSM 20419</strain>
    </source>
</reference>
<dbReference type="Proteomes" id="UP000545286">
    <property type="component" value="Unassembled WGS sequence"/>
</dbReference>
<feature type="compositionally biased region" description="Polar residues" evidence="1">
    <location>
        <begin position="1"/>
        <end position="11"/>
    </location>
</feature>
<keyword evidence="3" id="KW-1185">Reference proteome</keyword>
<proteinExistence type="predicted"/>
<dbReference type="AlphaFoldDB" id="A0A7W4UM63"/>
<evidence type="ECO:0000256" key="1">
    <source>
        <dbReference type="SAM" id="MobiDB-lite"/>
    </source>
</evidence>
<evidence type="ECO:0000313" key="2">
    <source>
        <dbReference type="EMBL" id="MBB2957007.1"/>
    </source>
</evidence>
<accession>A0A7W4UM63</accession>
<sequence length="59" mass="6261">MSQSISPQPIAQTDARPVNKFGTPGPAARARFIELGVAALERLAIRDAEAAEQSQERAA</sequence>
<evidence type="ECO:0000313" key="3">
    <source>
        <dbReference type="Proteomes" id="UP000545286"/>
    </source>
</evidence>
<protein>
    <submittedName>
        <fullName evidence="2">Uncharacterized protein</fullName>
    </submittedName>
</protein>
<organism evidence="2 3">
    <name type="scientific">Pseudoclavibacter helvolus</name>
    <dbReference type="NCBI Taxonomy" id="255205"/>
    <lineage>
        <taxon>Bacteria</taxon>
        <taxon>Bacillati</taxon>
        <taxon>Actinomycetota</taxon>
        <taxon>Actinomycetes</taxon>
        <taxon>Micrococcales</taxon>
        <taxon>Microbacteriaceae</taxon>
        <taxon>Pseudoclavibacter</taxon>
    </lineage>
</organism>